<comment type="caution">
    <text evidence="1">The sequence shown here is derived from an EMBL/GenBank/DDBJ whole genome shotgun (WGS) entry which is preliminary data.</text>
</comment>
<dbReference type="AlphaFoldDB" id="A0A371Q153"/>
<organism evidence="1 2">
    <name type="scientific">Streptomyces inhibens</name>
    <dbReference type="NCBI Taxonomy" id="2293571"/>
    <lineage>
        <taxon>Bacteria</taxon>
        <taxon>Bacillati</taxon>
        <taxon>Actinomycetota</taxon>
        <taxon>Actinomycetes</taxon>
        <taxon>Kitasatosporales</taxon>
        <taxon>Streptomycetaceae</taxon>
        <taxon>Streptomyces</taxon>
    </lineage>
</organism>
<name>A0A371Q153_STRIH</name>
<gene>
    <name evidence="1" type="ORF">DY245_21390</name>
</gene>
<dbReference type="RefSeq" id="WP_128508843.1">
    <property type="nucleotide sequence ID" value="NZ_JBHYKF010000135.1"/>
</dbReference>
<sequence length="111" mass="11606">MGQGFQTNPDAIFHCASGTEQHQEAVPRIARALEHVEIPSGAFGKLPESDELHTSYNEHATAAQQNIHDITDLLQSAAESLRAMAGAYVANEYALQEGFGGSGAGGGSVPV</sequence>
<reference evidence="1 2" key="1">
    <citation type="submission" date="2018-08" db="EMBL/GenBank/DDBJ databases">
        <title>Streptomyces NEAU-D10 sp. nov., a novel Actinomycete isolated from soil.</title>
        <authorList>
            <person name="Jin L."/>
        </authorList>
    </citation>
    <scope>NUCLEOTIDE SEQUENCE [LARGE SCALE GENOMIC DNA]</scope>
    <source>
        <strain evidence="1 2">NEAU-D10</strain>
    </source>
</reference>
<dbReference type="Proteomes" id="UP000262477">
    <property type="component" value="Unassembled WGS sequence"/>
</dbReference>
<evidence type="ECO:0000313" key="2">
    <source>
        <dbReference type="Proteomes" id="UP000262477"/>
    </source>
</evidence>
<evidence type="ECO:0000313" key="1">
    <source>
        <dbReference type="EMBL" id="REK88435.1"/>
    </source>
</evidence>
<dbReference type="OrthoDB" id="4290617at2"/>
<dbReference type="EMBL" id="QUAC01000168">
    <property type="protein sequence ID" value="REK88435.1"/>
    <property type="molecule type" value="Genomic_DNA"/>
</dbReference>
<protein>
    <submittedName>
        <fullName evidence="1">Uncharacterized protein</fullName>
    </submittedName>
</protein>
<keyword evidence="2" id="KW-1185">Reference proteome</keyword>
<accession>A0A371Q153</accession>
<proteinExistence type="predicted"/>